<keyword evidence="5 8" id="KW-1133">Transmembrane helix</keyword>
<evidence type="ECO:0000256" key="8">
    <source>
        <dbReference type="SAM" id="Phobius"/>
    </source>
</evidence>
<evidence type="ECO:0000256" key="6">
    <source>
        <dbReference type="ARBA" id="ARBA00023136"/>
    </source>
</evidence>
<gene>
    <name evidence="9" type="ORF">C0Z19_00660</name>
</gene>
<evidence type="ECO:0000256" key="7">
    <source>
        <dbReference type="PIRNR" id="PIRNR002744"/>
    </source>
</evidence>
<dbReference type="PIRSF" id="PIRSF002744">
    <property type="entry name" value="Pur-cyt_permease"/>
    <property type="match status" value="1"/>
</dbReference>
<dbReference type="Pfam" id="PF02133">
    <property type="entry name" value="Transp_cyt_pur"/>
    <property type="match status" value="1"/>
</dbReference>
<sequence length="516" mass="53458">MKQLASDAPARSFAERRTIDYIPDSERHGTPISQFTLWFGANLQITAIVTGALAVVLGGDVFWSLVGLCIGQMLGGIVMALHGAQGPKLGLPQMISSRVQFGVLGATLPLVLVCMMYVGFSAGGAVLAGQAIAQLSGVTPTVGVLLFAALVVISTVLGYRVIHGLGRAMTVVGIAAFAYLFARLLADHDVGALLSIRHFSPGSFLLAMSLSASWQIAYGPYVADYSRYLPRSTSAVGTFGAVWLGSVLGSQASMTFGVFAAALAGHAFAGHEVAFVVGLGGGGAAAVLLYFAIALGKLTATTLNAYGCVMSVATIATGLGGRRSISARARTASIVAMVVVVTWLALAGQHAFLKAFSSFILFLLAFFTPWSAINLVDYYCVTKERYDVPALYDPDGRYGRWNVAGIAVYVIGVLVQMPFIATSFYTGPLVDAIGGADISWIVGLAVPALLYYVAARRSLARVPATLILPAATAAETTGADTAAVDTAAVDTAAVDTAAVDTANQRPIVGAAEESHG</sequence>
<accession>A0A2N7WGG3</accession>
<comment type="similarity">
    <text evidence="2 7">Belongs to the purine-cytosine permease (2.A.39) family.</text>
</comment>
<dbReference type="PANTHER" id="PTHR31806">
    <property type="entry name" value="PURINE-CYTOSINE PERMEASE FCY2-RELATED"/>
    <property type="match status" value="1"/>
</dbReference>
<feature type="transmembrane region" description="Helical" evidence="8">
    <location>
        <begin position="61"/>
        <end position="81"/>
    </location>
</feature>
<dbReference type="AlphaFoldDB" id="A0A2N7WGG3"/>
<feature type="transmembrane region" description="Helical" evidence="8">
    <location>
        <begin position="101"/>
        <end position="120"/>
    </location>
</feature>
<evidence type="ECO:0000256" key="4">
    <source>
        <dbReference type="ARBA" id="ARBA00022692"/>
    </source>
</evidence>
<evidence type="ECO:0000256" key="5">
    <source>
        <dbReference type="ARBA" id="ARBA00022989"/>
    </source>
</evidence>
<reference evidence="9 10" key="1">
    <citation type="submission" date="2018-01" db="EMBL/GenBank/DDBJ databases">
        <title>Whole genome analyses suggest that Burkholderia sensu lato contains two further novel genera in the rhizoxinica-symbiotica group Mycetohabitans gen. nov., and Trinickia gen. nov.: implications for the evolution of diazotrophy and nodulation in the Burkholderiaceae.</title>
        <authorList>
            <person name="Estrada-de los Santos P."/>
            <person name="Palmer M."/>
            <person name="Chavez-Ramirez B."/>
            <person name="Beukes C."/>
            <person name="Steenkamp E.T."/>
            <person name="Hirsch A.M."/>
            <person name="Manyaka P."/>
            <person name="Maluk M."/>
            <person name="Lafos M."/>
            <person name="Crook M."/>
            <person name="Gross E."/>
            <person name="Simon M.F."/>
            <person name="Bueno dos Reis Junior F."/>
            <person name="Poole P.S."/>
            <person name="Venter S.N."/>
            <person name="James E.K."/>
        </authorList>
    </citation>
    <scope>NUCLEOTIDE SEQUENCE [LARGE SCALE GENOMIC DNA]</scope>
    <source>
        <strain evidence="9 10">GP25-8</strain>
    </source>
</reference>
<keyword evidence="10" id="KW-1185">Reference proteome</keyword>
<dbReference type="PANTHER" id="PTHR31806:SF1">
    <property type="entry name" value="PURINE-CYTOSINE PERMEASE FCY2-RELATED"/>
    <property type="match status" value="1"/>
</dbReference>
<evidence type="ECO:0000313" key="9">
    <source>
        <dbReference type="EMBL" id="PMS28556.1"/>
    </source>
</evidence>
<comment type="caution">
    <text evidence="9">The sequence shown here is derived from an EMBL/GenBank/DDBJ whole genome shotgun (WGS) entry which is preliminary data.</text>
</comment>
<feature type="transmembrane region" description="Helical" evidence="8">
    <location>
        <begin position="202"/>
        <end position="223"/>
    </location>
</feature>
<dbReference type="CDD" id="cd11484">
    <property type="entry name" value="SLC-NCS1sbd_CobB-like"/>
    <property type="match status" value="1"/>
</dbReference>
<keyword evidence="3 7" id="KW-0813">Transport</keyword>
<dbReference type="GO" id="GO:0022857">
    <property type="term" value="F:transmembrane transporter activity"/>
    <property type="evidence" value="ECO:0007669"/>
    <property type="project" value="InterPro"/>
</dbReference>
<feature type="transmembrane region" description="Helical" evidence="8">
    <location>
        <begin position="235"/>
        <end position="261"/>
    </location>
</feature>
<feature type="transmembrane region" description="Helical" evidence="8">
    <location>
        <begin position="359"/>
        <end position="380"/>
    </location>
</feature>
<evidence type="ECO:0000256" key="1">
    <source>
        <dbReference type="ARBA" id="ARBA00004141"/>
    </source>
</evidence>
<name>A0A2N7WGG3_9BURK</name>
<feature type="transmembrane region" description="Helical" evidence="8">
    <location>
        <begin position="132"/>
        <end position="157"/>
    </location>
</feature>
<proteinExistence type="inferred from homology"/>
<evidence type="ECO:0000256" key="3">
    <source>
        <dbReference type="ARBA" id="ARBA00022448"/>
    </source>
</evidence>
<dbReference type="Proteomes" id="UP000235347">
    <property type="component" value="Unassembled WGS sequence"/>
</dbReference>
<dbReference type="InterPro" id="IPR026030">
    <property type="entry name" value="Pur-cyt_permease_Fcy2/21/22"/>
</dbReference>
<feature type="transmembrane region" description="Helical" evidence="8">
    <location>
        <begin position="401"/>
        <end position="421"/>
    </location>
</feature>
<feature type="transmembrane region" description="Helical" evidence="8">
    <location>
        <begin position="332"/>
        <end position="353"/>
    </location>
</feature>
<dbReference type="GO" id="GO:0005886">
    <property type="term" value="C:plasma membrane"/>
    <property type="evidence" value="ECO:0007669"/>
    <property type="project" value="TreeGrafter"/>
</dbReference>
<feature type="transmembrane region" description="Helical" evidence="8">
    <location>
        <begin position="35"/>
        <end position="55"/>
    </location>
</feature>
<protein>
    <submittedName>
        <fullName evidence="9">Cytosine permease</fullName>
    </submittedName>
</protein>
<feature type="transmembrane region" description="Helical" evidence="8">
    <location>
        <begin position="433"/>
        <end position="454"/>
    </location>
</feature>
<feature type="transmembrane region" description="Helical" evidence="8">
    <location>
        <begin position="273"/>
        <end position="293"/>
    </location>
</feature>
<evidence type="ECO:0000256" key="2">
    <source>
        <dbReference type="ARBA" id="ARBA00008974"/>
    </source>
</evidence>
<dbReference type="Gene3D" id="1.10.4160.10">
    <property type="entry name" value="Hydantoin permease"/>
    <property type="match status" value="1"/>
</dbReference>
<keyword evidence="4 8" id="KW-0812">Transmembrane</keyword>
<evidence type="ECO:0000313" key="10">
    <source>
        <dbReference type="Proteomes" id="UP000235347"/>
    </source>
</evidence>
<comment type="subcellular location">
    <subcellularLocation>
        <location evidence="1">Membrane</location>
        <topology evidence="1">Multi-pass membrane protein</topology>
    </subcellularLocation>
</comment>
<feature type="transmembrane region" description="Helical" evidence="8">
    <location>
        <begin position="164"/>
        <end position="182"/>
    </location>
</feature>
<keyword evidence="6 7" id="KW-0472">Membrane</keyword>
<dbReference type="InterPro" id="IPR001248">
    <property type="entry name" value="Pur-cyt_permease"/>
</dbReference>
<dbReference type="EMBL" id="PNYB01000001">
    <property type="protein sequence ID" value="PMS28556.1"/>
    <property type="molecule type" value="Genomic_DNA"/>
</dbReference>
<organism evidence="9 10">
    <name type="scientific">Trinickia soli</name>
    <dbReference type="NCBI Taxonomy" id="380675"/>
    <lineage>
        <taxon>Bacteria</taxon>
        <taxon>Pseudomonadati</taxon>
        <taxon>Pseudomonadota</taxon>
        <taxon>Betaproteobacteria</taxon>
        <taxon>Burkholderiales</taxon>
        <taxon>Burkholderiaceae</taxon>
        <taxon>Trinickia</taxon>
    </lineage>
</organism>